<dbReference type="InterPro" id="IPR050523">
    <property type="entry name" value="AKR_Detox_Biosynth"/>
</dbReference>
<dbReference type="SUPFAM" id="SSF51430">
    <property type="entry name" value="NAD(P)-linked oxidoreductase"/>
    <property type="match status" value="1"/>
</dbReference>
<dbReference type="Pfam" id="PF00248">
    <property type="entry name" value="Aldo_ket_red"/>
    <property type="match status" value="1"/>
</dbReference>
<dbReference type="CDD" id="cd19094">
    <property type="entry name" value="AKR_Tas-like"/>
    <property type="match status" value="1"/>
</dbReference>
<comment type="caution">
    <text evidence="3">The sequence shown here is derived from an EMBL/GenBank/DDBJ whole genome shotgun (WGS) entry which is preliminary data.</text>
</comment>
<dbReference type="Gene3D" id="3.20.20.100">
    <property type="entry name" value="NADP-dependent oxidoreductase domain"/>
    <property type="match status" value="1"/>
</dbReference>
<gene>
    <name evidence="3" type="ORF">ENK01_01380</name>
</gene>
<reference evidence="3" key="1">
    <citation type="journal article" date="2020" name="mSystems">
        <title>Genome- and Community-Level Interaction Insights into Carbon Utilization and Element Cycling Functions of Hydrothermarchaeota in Hydrothermal Sediment.</title>
        <authorList>
            <person name="Zhou Z."/>
            <person name="Liu Y."/>
            <person name="Xu W."/>
            <person name="Pan J."/>
            <person name="Luo Z.H."/>
            <person name="Li M."/>
        </authorList>
    </citation>
    <scope>NUCLEOTIDE SEQUENCE [LARGE SCALE GENOMIC DNA]</scope>
    <source>
        <strain evidence="3">HyVt-538</strain>
    </source>
</reference>
<dbReference type="PANTHER" id="PTHR43364">
    <property type="entry name" value="NADH-SPECIFIC METHYLGLYOXAL REDUCTASE-RELATED"/>
    <property type="match status" value="1"/>
</dbReference>
<dbReference type="AlphaFoldDB" id="A0A7V5NWL1"/>
<dbReference type="PANTHER" id="PTHR43364:SF4">
    <property type="entry name" value="NAD(P)-LINKED OXIDOREDUCTASE SUPERFAMILY PROTEIN"/>
    <property type="match status" value="1"/>
</dbReference>
<keyword evidence="1" id="KW-0560">Oxidoreductase</keyword>
<dbReference type="GO" id="GO:0016491">
    <property type="term" value="F:oxidoreductase activity"/>
    <property type="evidence" value="ECO:0007669"/>
    <property type="project" value="UniProtKB-KW"/>
</dbReference>
<dbReference type="EMBL" id="DROP01000092">
    <property type="protein sequence ID" value="HHI88579.1"/>
    <property type="molecule type" value="Genomic_DNA"/>
</dbReference>
<accession>A0A7V5NWL1</accession>
<evidence type="ECO:0000259" key="2">
    <source>
        <dbReference type="Pfam" id="PF00248"/>
    </source>
</evidence>
<organism evidence="3">
    <name type="scientific">Hellea balneolensis</name>
    <dbReference type="NCBI Taxonomy" id="287478"/>
    <lineage>
        <taxon>Bacteria</taxon>
        <taxon>Pseudomonadati</taxon>
        <taxon>Pseudomonadota</taxon>
        <taxon>Alphaproteobacteria</taxon>
        <taxon>Maricaulales</taxon>
        <taxon>Robiginitomaculaceae</taxon>
        <taxon>Hellea</taxon>
    </lineage>
</organism>
<dbReference type="Proteomes" id="UP000885806">
    <property type="component" value="Unassembled WGS sequence"/>
</dbReference>
<name>A0A7V5NWL1_9PROT</name>
<sequence length="347" mass="39481">MEYSKLGRTETKVSRICLGTMTFGQQNTEAQAHEQLDYAVERGINFFDTAELYPIPPMAETRGLTEAYIGSWLKGRQDRDRLVIASKIAGRSGMDWFREGGEQTRLSKAQIDFALERSLKALQTDYIDLYQLHWPDRPREVFGFHSFRDFGIEDMIPFEETLEALARHVEAGRIRHIGLSNESAWGVMTFLHLAEERGWPRMVSIQNVYNLVSRRFDYDLAEIALREDIGLLAYSPLAQGFLSGKYRGGARPENARATLFGRMQRYEGDGAQEAIDAAEDLAHALGITPVQLALKFVDTRPFTTATIIGATTMEQLKADIDAFDIEWTDEMEKAVHKFHCHYRSPCP</sequence>
<dbReference type="InterPro" id="IPR036812">
    <property type="entry name" value="NAD(P)_OxRdtase_dom_sf"/>
</dbReference>
<evidence type="ECO:0000256" key="1">
    <source>
        <dbReference type="ARBA" id="ARBA00023002"/>
    </source>
</evidence>
<feature type="domain" description="NADP-dependent oxidoreductase" evidence="2">
    <location>
        <begin position="15"/>
        <end position="336"/>
    </location>
</feature>
<proteinExistence type="predicted"/>
<evidence type="ECO:0000313" key="3">
    <source>
        <dbReference type="EMBL" id="HHI88579.1"/>
    </source>
</evidence>
<dbReference type="InterPro" id="IPR023210">
    <property type="entry name" value="NADP_OxRdtase_dom"/>
</dbReference>
<protein>
    <submittedName>
        <fullName evidence="3">Aldo/keto reductase</fullName>
    </submittedName>
</protein>